<dbReference type="GO" id="GO:0006886">
    <property type="term" value="P:intracellular protein transport"/>
    <property type="evidence" value="ECO:0007669"/>
    <property type="project" value="InterPro"/>
</dbReference>
<evidence type="ECO:0000256" key="1">
    <source>
        <dbReference type="SAM" id="Coils"/>
    </source>
</evidence>
<name>A0A8J2NV48_9HEXA</name>
<dbReference type="InterPro" id="IPR007705">
    <property type="entry name" value="Vesicle_trsprt_v-SNARE_N"/>
</dbReference>
<feature type="coiled-coil region" evidence="1">
    <location>
        <begin position="6"/>
        <end position="60"/>
    </location>
</feature>
<accession>A0A8J2NV48</accession>
<dbReference type="Pfam" id="PF05008">
    <property type="entry name" value="V-SNARE"/>
    <property type="match status" value="1"/>
</dbReference>
<sequence length="82" mass="9468">MSSEMFETLEEEIANLSEAIEKRVDKLSSTGYGEVRKKIINSIEDSLQEAQSLLQQLDSEVWALWKTVPQLLLFLELFNLFC</sequence>
<evidence type="ECO:0000313" key="4">
    <source>
        <dbReference type="Proteomes" id="UP000708208"/>
    </source>
</evidence>
<keyword evidence="4" id="KW-1185">Reference proteome</keyword>
<evidence type="ECO:0000313" key="3">
    <source>
        <dbReference type="EMBL" id="CAG7727608.1"/>
    </source>
</evidence>
<organism evidence="3 4">
    <name type="scientific">Allacma fusca</name>
    <dbReference type="NCBI Taxonomy" id="39272"/>
    <lineage>
        <taxon>Eukaryota</taxon>
        <taxon>Metazoa</taxon>
        <taxon>Ecdysozoa</taxon>
        <taxon>Arthropoda</taxon>
        <taxon>Hexapoda</taxon>
        <taxon>Collembola</taxon>
        <taxon>Symphypleona</taxon>
        <taxon>Sminthuridae</taxon>
        <taxon>Allacma</taxon>
    </lineage>
</organism>
<dbReference type="GO" id="GO:0016020">
    <property type="term" value="C:membrane"/>
    <property type="evidence" value="ECO:0007669"/>
    <property type="project" value="InterPro"/>
</dbReference>
<dbReference type="Proteomes" id="UP000708208">
    <property type="component" value="Unassembled WGS sequence"/>
</dbReference>
<protein>
    <recommendedName>
        <fullName evidence="2">Vesicle transport v-SNARE N-terminal domain-containing protein</fullName>
    </recommendedName>
</protein>
<gene>
    <name evidence="3" type="ORF">AFUS01_LOCUS16440</name>
</gene>
<comment type="caution">
    <text evidence="3">The sequence shown here is derived from an EMBL/GenBank/DDBJ whole genome shotgun (WGS) entry which is preliminary data.</text>
</comment>
<dbReference type="AlphaFoldDB" id="A0A8J2NV48"/>
<keyword evidence="1" id="KW-0175">Coiled coil</keyword>
<evidence type="ECO:0000259" key="2">
    <source>
        <dbReference type="Pfam" id="PF05008"/>
    </source>
</evidence>
<dbReference type="EMBL" id="CAJVCH010150998">
    <property type="protein sequence ID" value="CAG7727608.1"/>
    <property type="molecule type" value="Genomic_DNA"/>
</dbReference>
<proteinExistence type="predicted"/>
<reference evidence="3" key="1">
    <citation type="submission" date="2021-06" db="EMBL/GenBank/DDBJ databases">
        <authorList>
            <person name="Hodson N. C."/>
            <person name="Mongue J. A."/>
            <person name="Jaron S. K."/>
        </authorList>
    </citation>
    <scope>NUCLEOTIDE SEQUENCE</scope>
</reference>
<feature type="domain" description="Vesicle transport v-SNARE N-terminal" evidence="2">
    <location>
        <begin position="1"/>
        <end position="63"/>
    </location>
</feature>